<dbReference type="InterPro" id="IPR011051">
    <property type="entry name" value="RmlC_Cupin_sf"/>
</dbReference>
<reference evidence="6 7" key="1">
    <citation type="submission" date="2013-11" db="EMBL/GenBank/DDBJ databases">
        <title>Whole genome shotgun sequence of Vibrio halioticoli NBRC 102217.</title>
        <authorList>
            <person name="Isaki S."/>
            <person name="Kimura A."/>
            <person name="Ohji S."/>
            <person name="Hosoyama A."/>
            <person name="Fujita N."/>
            <person name="Hashimoto M."/>
            <person name="Hosoyama Y."/>
            <person name="Yamazoe A."/>
        </authorList>
    </citation>
    <scope>NUCLEOTIDE SEQUENCE [LARGE SCALE GENOMIC DNA]</scope>
    <source>
        <strain evidence="6 7">NBRC 102217</strain>
    </source>
</reference>
<dbReference type="PANTHER" id="PTHR43212">
    <property type="entry name" value="QUERCETIN 2,3-DIOXYGENASE"/>
    <property type="match status" value="1"/>
</dbReference>
<evidence type="ECO:0000259" key="4">
    <source>
        <dbReference type="Pfam" id="PF02678"/>
    </source>
</evidence>
<evidence type="ECO:0000256" key="1">
    <source>
        <dbReference type="ARBA" id="ARBA00008416"/>
    </source>
</evidence>
<comment type="caution">
    <text evidence="6">The sequence shown here is derived from an EMBL/GenBank/DDBJ whole genome shotgun (WGS) entry which is preliminary data.</text>
</comment>
<keyword evidence="2" id="KW-0408">Iron</keyword>
<dbReference type="InterPro" id="IPR003829">
    <property type="entry name" value="Pirin_N_dom"/>
</dbReference>
<proteinExistence type="inferred from homology"/>
<dbReference type="SUPFAM" id="SSF51182">
    <property type="entry name" value="RmlC-like cupins"/>
    <property type="match status" value="1"/>
</dbReference>
<sequence>MNTHFTLTKKSDLYYMPSSNQHPANTYFHFSFANYYDPNRMNFGALRVFNDDDVKPHSGFERHPHRDMEIVSYIIHGQLTHWDSVTKKEQIIGRGHVQAISAGAGVWHSELNKHNEWVRFLQIWVTPNNTAGPVRYNHHQFELADRENKLLHIVGNPDNKDASPLYINSDVNVYVSEITNKQTQVEFELKAGRQAYISNIEGAVHVEGYPSLQEQDTLELSQAGKLKFTLKDDHAHFIIIEMAQPKNL</sequence>
<dbReference type="RefSeq" id="WP_023403066.1">
    <property type="nucleotide sequence ID" value="NZ_BAUJ01000008.1"/>
</dbReference>
<feature type="binding site" evidence="2">
    <location>
        <position position="63"/>
    </location>
    <ligand>
        <name>Fe cation</name>
        <dbReference type="ChEBI" id="CHEBI:24875"/>
    </ligand>
</feature>
<dbReference type="InterPro" id="IPR012093">
    <property type="entry name" value="Pirin"/>
</dbReference>
<dbReference type="PANTHER" id="PTHR43212:SF3">
    <property type="entry name" value="QUERCETIN 2,3-DIOXYGENASE"/>
    <property type="match status" value="1"/>
</dbReference>
<organism evidence="6 7">
    <name type="scientific">Vibrio halioticoli NBRC 102217</name>
    <dbReference type="NCBI Taxonomy" id="1219072"/>
    <lineage>
        <taxon>Bacteria</taxon>
        <taxon>Pseudomonadati</taxon>
        <taxon>Pseudomonadota</taxon>
        <taxon>Gammaproteobacteria</taxon>
        <taxon>Vibrionales</taxon>
        <taxon>Vibrionaceae</taxon>
        <taxon>Vibrio</taxon>
    </lineage>
</organism>
<dbReference type="GO" id="GO:0046872">
    <property type="term" value="F:metal ion binding"/>
    <property type="evidence" value="ECO:0007669"/>
    <property type="project" value="UniProtKB-KW"/>
</dbReference>
<feature type="domain" description="Quercetin 2,3-dioxygenase C-terminal cupin" evidence="5">
    <location>
        <begin position="157"/>
        <end position="242"/>
    </location>
</feature>
<dbReference type="OrthoDB" id="9780903at2"/>
<evidence type="ECO:0000313" key="6">
    <source>
        <dbReference type="EMBL" id="GAD88683.1"/>
    </source>
</evidence>
<comment type="cofactor">
    <cofactor evidence="2">
        <name>Fe cation</name>
        <dbReference type="ChEBI" id="CHEBI:24875"/>
    </cofactor>
    <text evidence="2">Binds 1 Fe cation per subunit.</text>
</comment>
<dbReference type="Pfam" id="PF17954">
    <property type="entry name" value="Pirin_C_2"/>
    <property type="match status" value="1"/>
</dbReference>
<dbReference type="AlphaFoldDB" id="V5FBK4"/>
<dbReference type="Gene3D" id="2.60.120.10">
    <property type="entry name" value="Jelly Rolls"/>
    <property type="match status" value="2"/>
</dbReference>
<evidence type="ECO:0000313" key="7">
    <source>
        <dbReference type="Proteomes" id="UP000017800"/>
    </source>
</evidence>
<keyword evidence="7" id="KW-1185">Reference proteome</keyword>
<dbReference type="eggNOG" id="COG1741">
    <property type="taxonomic scope" value="Bacteria"/>
</dbReference>
<feature type="binding site" evidence="2">
    <location>
        <position position="65"/>
    </location>
    <ligand>
        <name>Fe cation</name>
        <dbReference type="ChEBI" id="CHEBI:24875"/>
    </ligand>
</feature>
<feature type="domain" description="Pirin N-terminal" evidence="4">
    <location>
        <begin position="22"/>
        <end position="125"/>
    </location>
</feature>
<accession>V5FBK4</accession>
<gene>
    <name evidence="6" type="ORF">VHA01S_008_00780</name>
</gene>
<dbReference type="InterPro" id="IPR014710">
    <property type="entry name" value="RmlC-like_jellyroll"/>
</dbReference>
<name>V5FBK4_9VIBR</name>
<dbReference type="Proteomes" id="UP000017800">
    <property type="component" value="Unassembled WGS sequence"/>
</dbReference>
<evidence type="ECO:0000259" key="5">
    <source>
        <dbReference type="Pfam" id="PF17954"/>
    </source>
</evidence>
<dbReference type="PIRSF" id="PIRSF006232">
    <property type="entry name" value="Pirin"/>
    <property type="match status" value="1"/>
</dbReference>
<protein>
    <submittedName>
        <fullName evidence="6">Putative pirin-related protein</fullName>
    </submittedName>
</protein>
<feature type="binding site" evidence="2">
    <location>
        <position position="108"/>
    </location>
    <ligand>
        <name>Fe cation</name>
        <dbReference type="ChEBI" id="CHEBI:24875"/>
    </ligand>
</feature>
<dbReference type="EMBL" id="BAUJ01000008">
    <property type="protein sequence ID" value="GAD88683.1"/>
    <property type="molecule type" value="Genomic_DNA"/>
</dbReference>
<keyword evidence="2" id="KW-0479">Metal-binding</keyword>
<dbReference type="InterPro" id="IPR041602">
    <property type="entry name" value="Quercetinase_C"/>
</dbReference>
<dbReference type="Pfam" id="PF02678">
    <property type="entry name" value="Pirin"/>
    <property type="match status" value="1"/>
</dbReference>
<comment type="similarity">
    <text evidence="1 3">Belongs to the pirin family.</text>
</comment>
<feature type="binding site" evidence="2">
    <location>
        <position position="110"/>
    </location>
    <ligand>
        <name>Fe cation</name>
        <dbReference type="ChEBI" id="CHEBI:24875"/>
    </ligand>
</feature>
<evidence type="ECO:0000256" key="2">
    <source>
        <dbReference type="PIRSR" id="PIRSR006232-1"/>
    </source>
</evidence>
<evidence type="ECO:0000256" key="3">
    <source>
        <dbReference type="RuleBase" id="RU003457"/>
    </source>
</evidence>